<feature type="transmembrane region" description="Helical" evidence="1">
    <location>
        <begin position="240"/>
        <end position="263"/>
    </location>
</feature>
<keyword evidence="1" id="KW-0812">Transmembrane</keyword>
<dbReference type="Proteomes" id="UP000694287">
    <property type="component" value="Unassembled WGS sequence"/>
</dbReference>
<sequence length="386" mass="39179">MTTAADPGATPTTDRAPAPDLARGGMLLLIALANVHTYLYAQGAGVRSYPGDLDAPDRVVVLTQMLLVDGRAYPLFALLFGYGVTQLAWRRAAVGLPVDAVTALVRRRGLVMIGIGFTHGVLLFSGDIVGAYGLVAVALAAALVAGSDRTLLVITGVGVVVAALLSLLSGLPITDEVADARSVAVPDALGALAFRGFEWGLNGLLVQAIAVFGMVALGAWAGRRRLLDDPAAHRVLLTRVAVVGVALAVLLGLPFALAAAGLGPEQGVGLQVLGAALHTVGGFAGGAGLAAAFGLLALRGAGPVLSALGACGRRSLSCYLAQSVAFAALLPAWTLGLGARIGVADAALVALGVWLVVLLVAVASERAGYRGPAETLLRRLTYRARR</sequence>
<dbReference type="PANTHER" id="PTHR30590">
    <property type="entry name" value="INNER MEMBRANE PROTEIN"/>
    <property type="match status" value="1"/>
</dbReference>
<reference evidence="3 4" key="1">
    <citation type="submission" date="2020-11" db="EMBL/GenBank/DDBJ databases">
        <title>Pseudonocardia abyssalis sp. nov. and Pseudonocardia oceani sp. nov., description and phylogenomic analysis of two novel actinomycetes isolated from the deep Southern Ocean.</title>
        <authorList>
            <person name="Parra J."/>
        </authorList>
    </citation>
    <scope>NUCLEOTIDE SEQUENCE [LARGE SCALE GENOMIC DNA]</scope>
    <source>
        <strain evidence="3 4">KRD-168</strain>
    </source>
</reference>
<feature type="transmembrane region" description="Helical" evidence="1">
    <location>
        <begin position="151"/>
        <end position="173"/>
    </location>
</feature>
<dbReference type="RefSeq" id="WP_218615831.1">
    <property type="nucleotide sequence ID" value="NZ_JADQDK010000001.1"/>
</dbReference>
<protein>
    <submittedName>
        <fullName evidence="3">DUF418 domain-containing protein</fullName>
    </submittedName>
</protein>
<comment type="caution">
    <text evidence="3">The sequence shown here is derived from an EMBL/GenBank/DDBJ whole genome shotgun (WGS) entry which is preliminary data.</text>
</comment>
<dbReference type="Pfam" id="PF04235">
    <property type="entry name" value="DUF418"/>
    <property type="match status" value="1"/>
</dbReference>
<dbReference type="InterPro" id="IPR007349">
    <property type="entry name" value="DUF418"/>
</dbReference>
<feature type="domain" description="DUF418" evidence="2">
    <location>
        <begin position="221"/>
        <end position="383"/>
    </location>
</feature>
<evidence type="ECO:0000313" key="4">
    <source>
        <dbReference type="Proteomes" id="UP000694287"/>
    </source>
</evidence>
<dbReference type="PANTHER" id="PTHR30590:SF2">
    <property type="entry name" value="INNER MEMBRANE PROTEIN"/>
    <property type="match status" value="1"/>
</dbReference>
<gene>
    <name evidence="3" type="ORF">I4I81_04290</name>
</gene>
<evidence type="ECO:0000313" key="3">
    <source>
        <dbReference type="EMBL" id="MBW0133476.1"/>
    </source>
</evidence>
<dbReference type="InterPro" id="IPR052529">
    <property type="entry name" value="Bact_Transport_Assoc"/>
</dbReference>
<keyword evidence="4" id="KW-1185">Reference proteome</keyword>
<feature type="transmembrane region" description="Helical" evidence="1">
    <location>
        <begin position="275"/>
        <end position="298"/>
    </location>
</feature>
<dbReference type="EMBL" id="JADQDK010000001">
    <property type="protein sequence ID" value="MBW0133476.1"/>
    <property type="molecule type" value="Genomic_DNA"/>
</dbReference>
<name>A0ABS6UMK9_9PSEU</name>
<feature type="transmembrane region" description="Helical" evidence="1">
    <location>
        <begin position="21"/>
        <end position="41"/>
    </location>
</feature>
<feature type="transmembrane region" description="Helical" evidence="1">
    <location>
        <begin position="109"/>
        <end position="139"/>
    </location>
</feature>
<accession>A0ABS6UMK9</accession>
<evidence type="ECO:0000259" key="2">
    <source>
        <dbReference type="Pfam" id="PF04235"/>
    </source>
</evidence>
<keyword evidence="1" id="KW-0472">Membrane</keyword>
<organism evidence="3 4">
    <name type="scientific">Pseudonocardia abyssalis</name>
    <dbReference type="NCBI Taxonomy" id="2792008"/>
    <lineage>
        <taxon>Bacteria</taxon>
        <taxon>Bacillati</taxon>
        <taxon>Actinomycetota</taxon>
        <taxon>Actinomycetes</taxon>
        <taxon>Pseudonocardiales</taxon>
        <taxon>Pseudonocardiaceae</taxon>
        <taxon>Pseudonocardia</taxon>
    </lineage>
</organism>
<keyword evidence="1" id="KW-1133">Transmembrane helix</keyword>
<feature type="transmembrane region" description="Helical" evidence="1">
    <location>
        <begin position="72"/>
        <end position="89"/>
    </location>
</feature>
<feature type="transmembrane region" description="Helical" evidence="1">
    <location>
        <begin position="318"/>
        <end position="335"/>
    </location>
</feature>
<evidence type="ECO:0000256" key="1">
    <source>
        <dbReference type="SAM" id="Phobius"/>
    </source>
</evidence>
<proteinExistence type="predicted"/>
<feature type="transmembrane region" description="Helical" evidence="1">
    <location>
        <begin position="199"/>
        <end position="220"/>
    </location>
</feature>
<feature type="transmembrane region" description="Helical" evidence="1">
    <location>
        <begin position="341"/>
        <end position="362"/>
    </location>
</feature>